<sequence>MRIISDKILKLLLKLGMFLAITQLLYVGIANATPVVETIPEPIFKEPYLEGANPGKRQRWVIPVRSWVQSHLVATLYQSDSREWFYDLIPIHYGPFANISKPTGDVPVPTNVEAVIEIDSSLYKPNKVFLDKSGDLKFTVAQVPRAHRNVRYIKAYERDIDDTPPTVTKFNESNGKFTTTMHLGGDTSGTRGEPYQSKSSIGYFINLDILWEGTIIETKEIFVEERCCAADRRNQTRKGDSKNPSN</sequence>
<organism evidence="1 2">
    <name type="scientific">Paenibacillus glacialis</name>
    <dbReference type="NCBI Taxonomy" id="494026"/>
    <lineage>
        <taxon>Bacteria</taxon>
        <taxon>Bacillati</taxon>
        <taxon>Bacillota</taxon>
        <taxon>Bacilli</taxon>
        <taxon>Bacillales</taxon>
        <taxon>Paenibacillaceae</taxon>
        <taxon>Paenibacillus</taxon>
    </lineage>
</organism>
<protein>
    <submittedName>
        <fullName evidence="1">Uncharacterized protein</fullName>
    </submittedName>
</protein>
<gene>
    <name evidence="1" type="ORF">PGLA_25345</name>
</gene>
<reference evidence="1 2" key="1">
    <citation type="submission" date="2016-03" db="EMBL/GenBank/DDBJ databases">
        <title>Draft genome sequence of Paenibacillus glacialis DSM 22343.</title>
        <authorList>
            <person name="Shin S.-K."/>
            <person name="Yi H."/>
        </authorList>
    </citation>
    <scope>NUCLEOTIDE SEQUENCE [LARGE SCALE GENOMIC DNA]</scope>
    <source>
        <strain evidence="1 2">DSM 22343</strain>
    </source>
</reference>
<name>A0A168CP87_9BACL</name>
<dbReference type="Proteomes" id="UP000076967">
    <property type="component" value="Unassembled WGS sequence"/>
</dbReference>
<accession>A0A168CP87</accession>
<dbReference type="RefSeq" id="WP_068537991.1">
    <property type="nucleotide sequence ID" value="NZ_LVJH01000072.1"/>
</dbReference>
<proteinExistence type="predicted"/>
<dbReference type="AlphaFoldDB" id="A0A168CP87"/>
<comment type="caution">
    <text evidence="1">The sequence shown here is derived from an EMBL/GenBank/DDBJ whole genome shotgun (WGS) entry which is preliminary data.</text>
</comment>
<evidence type="ECO:0000313" key="2">
    <source>
        <dbReference type="Proteomes" id="UP000076967"/>
    </source>
</evidence>
<evidence type="ECO:0000313" key="1">
    <source>
        <dbReference type="EMBL" id="OAB33496.1"/>
    </source>
</evidence>
<keyword evidence="2" id="KW-1185">Reference proteome</keyword>
<dbReference type="EMBL" id="LVJH01000072">
    <property type="protein sequence ID" value="OAB33496.1"/>
    <property type="molecule type" value="Genomic_DNA"/>
</dbReference>